<organism evidence="1 2">
    <name type="scientific">Glossina palpalis gambiensis</name>
    <dbReference type="NCBI Taxonomy" id="67801"/>
    <lineage>
        <taxon>Eukaryota</taxon>
        <taxon>Metazoa</taxon>
        <taxon>Ecdysozoa</taxon>
        <taxon>Arthropoda</taxon>
        <taxon>Hexapoda</taxon>
        <taxon>Insecta</taxon>
        <taxon>Pterygota</taxon>
        <taxon>Neoptera</taxon>
        <taxon>Endopterygota</taxon>
        <taxon>Diptera</taxon>
        <taxon>Brachycera</taxon>
        <taxon>Muscomorpha</taxon>
        <taxon>Hippoboscoidea</taxon>
        <taxon>Glossinidae</taxon>
        <taxon>Glossina</taxon>
    </lineage>
</organism>
<protein>
    <submittedName>
        <fullName evidence="1">Uncharacterized protein</fullName>
    </submittedName>
</protein>
<dbReference type="Proteomes" id="UP000092460">
    <property type="component" value="Unassembled WGS sequence"/>
</dbReference>
<reference evidence="1" key="2">
    <citation type="submission" date="2020-05" db="UniProtKB">
        <authorList>
            <consortium name="EnsemblMetazoa"/>
        </authorList>
    </citation>
    <scope>IDENTIFICATION</scope>
    <source>
        <strain evidence="1">IAEA</strain>
    </source>
</reference>
<sequence length="190" mass="21053">MESCSWVHMTTRLTVVTVTVTGEFFLCFSTTATTTATTTTATTATTTTTTTTTITAAITACIVLHFSERFTTKTHSKPTTQRIPAHMYTNRYMIIQNCSRVRGVDTREEILPAFGCSSFSFRHLSASFLLFGTINRVFKSAALTNLTPTQDKLNVAMASYKNLQWLRLLSGMKWCPVEAVTSPYSAHPHS</sequence>
<evidence type="ECO:0000313" key="1">
    <source>
        <dbReference type="EnsemblMetazoa" id="GPPI030949-PA"/>
    </source>
</evidence>
<proteinExistence type="predicted"/>
<accession>A0A1B0BI62</accession>
<name>A0A1B0BI62_9MUSC</name>
<keyword evidence="2" id="KW-1185">Reference proteome</keyword>
<dbReference type="AlphaFoldDB" id="A0A1B0BI62"/>
<dbReference type="VEuPathDB" id="VectorBase:GPPI030949"/>
<dbReference type="EMBL" id="JXJN01014825">
    <property type="status" value="NOT_ANNOTATED_CDS"/>
    <property type="molecule type" value="Genomic_DNA"/>
</dbReference>
<dbReference type="EnsemblMetazoa" id="GPPI030949-RA">
    <property type="protein sequence ID" value="GPPI030949-PA"/>
    <property type="gene ID" value="GPPI030949"/>
</dbReference>
<evidence type="ECO:0000313" key="2">
    <source>
        <dbReference type="Proteomes" id="UP000092460"/>
    </source>
</evidence>
<reference evidence="2" key="1">
    <citation type="submission" date="2015-01" db="EMBL/GenBank/DDBJ databases">
        <authorList>
            <person name="Aksoy S."/>
            <person name="Warren W."/>
            <person name="Wilson R.K."/>
        </authorList>
    </citation>
    <scope>NUCLEOTIDE SEQUENCE [LARGE SCALE GENOMIC DNA]</scope>
    <source>
        <strain evidence="2">IAEA</strain>
    </source>
</reference>